<evidence type="ECO:0000313" key="2">
    <source>
        <dbReference type="Proteomes" id="UP001162162"/>
    </source>
</evidence>
<organism evidence="1 2">
    <name type="scientific">Aromia moschata</name>
    <dbReference type="NCBI Taxonomy" id="1265417"/>
    <lineage>
        <taxon>Eukaryota</taxon>
        <taxon>Metazoa</taxon>
        <taxon>Ecdysozoa</taxon>
        <taxon>Arthropoda</taxon>
        <taxon>Hexapoda</taxon>
        <taxon>Insecta</taxon>
        <taxon>Pterygota</taxon>
        <taxon>Neoptera</taxon>
        <taxon>Endopterygota</taxon>
        <taxon>Coleoptera</taxon>
        <taxon>Polyphaga</taxon>
        <taxon>Cucujiformia</taxon>
        <taxon>Chrysomeloidea</taxon>
        <taxon>Cerambycidae</taxon>
        <taxon>Cerambycinae</taxon>
        <taxon>Callichromatini</taxon>
        <taxon>Aromia</taxon>
    </lineage>
</organism>
<reference evidence="1" key="1">
    <citation type="journal article" date="2023" name="Insect Mol. Biol.">
        <title>Genome sequencing provides insights into the evolution of gene families encoding plant cell wall-degrading enzymes in longhorned beetles.</title>
        <authorList>
            <person name="Shin N.R."/>
            <person name="Okamura Y."/>
            <person name="Kirsch R."/>
            <person name="Pauchet Y."/>
        </authorList>
    </citation>
    <scope>NUCLEOTIDE SEQUENCE</scope>
    <source>
        <strain evidence="1">AMC_N1</strain>
    </source>
</reference>
<evidence type="ECO:0008006" key="3">
    <source>
        <dbReference type="Google" id="ProtNLM"/>
    </source>
</evidence>
<evidence type="ECO:0000313" key="1">
    <source>
        <dbReference type="EMBL" id="KAJ8946735.1"/>
    </source>
</evidence>
<dbReference type="Proteomes" id="UP001162162">
    <property type="component" value="Unassembled WGS sequence"/>
</dbReference>
<proteinExistence type="predicted"/>
<keyword evidence="2" id="KW-1185">Reference proteome</keyword>
<comment type="caution">
    <text evidence="1">The sequence shown here is derived from an EMBL/GenBank/DDBJ whole genome shotgun (WGS) entry which is preliminary data.</text>
</comment>
<dbReference type="EMBL" id="JAPWTK010000177">
    <property type="protein sequence ID" value="KAJ8946735.1"/>
    <property type="molecule type" value="Genomic_DNA"/>
</dbReference>
<dbReference type="AlphaFoldDB" id="A0AAV8Y751"/>
<protein>
    <recommendedName>
        <fullName evidence="3">BTB/POZ domain-containing protein</fullName>
    </recommendedName>
</protein>
<accession>A0AAV8Y751</accession>
<sequence>MNFLRMDQEDFDYLLELVHPDIEKKDTNMREAISASQRLSITLRYLESGMDLEDLKLTCAIAPQNLEFIIMETCSAITKALKQNIQITEVIHVLVRCAQLKELLLLPNMCVNTQEPQLVTEHNGLMSKRYQFLGLPLAGSSITNFTIHLAFPSLSVVGSWSSADPQDLKGP</sequence>
<gene>
    <name evidence="1" type="ORF">NQ318_002565</name>
</gene>
<name>A0AAV8Y751_9CUCU</name>